<feature type="region of interest" description="Disordered" evidence="1">
    <location>
        <begin position="336"/>
        <end position="377"/>
    </location>
</feature>
<gene>
    <name evidence="3" type="ORF">LTR77_001336</name>
</gene>
<dbReference type="EMBL" id="JAVRRT010000002">
    <property type="protein sequence ID" value="KAK5174256.1"/>
    <property type="molecule type" value="Genomic_DNA"/>
</dbReference>
<keyword evidence="4" id="KW-1185">Reference proteome</keyword>
<organism evidence="3 4">
    <name type="scientific">Saxophila tyrrhenica</name>
    <dbReference type="NCBI Taxonomy" id="1690608"/>
    <lineage>
        <taxon>Eukaryota</taxon>
        <taxon>Fungi</taxon>
        <taxon>Dikarya</taxon>
        <taxon>Ascomycota</taxon>
        <taxon>Pezizomycotina</taxon>
        <taxon>Dothideomycetes</taxon>
        <taxon>Dothideomycetidae</taxon>
        <taxon>Mycosphaerellales</taxon>
        <taxon>Extremaceae</taxon>
        <taxon>Saxophila</taxon>
    </lineage>
</organism>
<dbReference type="PANTHER" id="PTHR39394:SF1">
    <property type="entry name" value="DNAJ HOMOLOGUE SUBFAMILY C MEMBER 28 CONSERVED DOMAIN-CONTAINING PROTEIN"/>
    <property type="match status" value="1"/>
</dbReference>
<evidence type="ECO:0000313" key="4">
    <source>
        <dbReference type="Proteomes" id="UP001337655"/>
    </source>
</evidence>
<accession>A0AAV9PKI3</accession>
<feature type="domain" description="DnaJ homologue subfamily C member 28 conserved" evidence="2">
    <location>
        <begin position="172"/>
        <end position="241"/>
    </location>
</feature>
<dbReference type="Proteomes" id="UP001337655">
    <property type="component" value="Unassembled WGS sequence"/>
</dbReference>
<proteinExistence type="predicted"/>
<dbReference type="GeneID" id="89922684"/>
<evidence type="ECO:0000313" key="3">
    <source>
        <dbReference type="EMBL" id="KAK5174256.1"/>
    </source>
</evidence>
<dbReference type="Pfam" id="PF09350">
    <property type="entry name" value="DJC28_CD"/>
    <property type="match status" value="1"/>
</dbReference>
<reference evidence="3 4" key="1">
    <citation type="submission" date="2023-08" db="EMBL/GenBank/DDBJ databases">
        <title>Black Yeasts Isolated from many extreme environments.</title>
        <authorList>
            <person name="Coleine C."/>
            <person name="Stajich J.E."/>
            <person name="Selbmann L."/>
        </authorList>
    </citation>
    <scope>NUCLEOTIDE SEQUENCE [LARGE SCALE GENOMIC DNA]</scope>
    <source>
        <strain evidence="3 4">CCFEE 5935</strain>
    </source>
</reference>
<dbReference type="InterPro" id="IPR018961">
    <property type="entry name" value="DnaJ_homolog_subfam-C_membr-28"/>
</dbReference>
<sequence length="496" mass="55021">MSEESIETGGRSARKAVEEAGFSEELRRQLEDKIANASFRSDNAQAFAQANLPASAGRGMRDIAAARPWTGQESTEDASLRMLTDAHKPLRSPARIPGVRGPPSKIDTGRPSGKPQAGVRLANARDRTSMYEYAKDSGLSEEEREKLRQEMKMRFAPSGRSAPATVQGLASLANQRIDDAIASGKFKNLPRGQKIEKDHNANSPFIDTTSYLLNKIIQRQEILPPWVEKQQELVSTATKFRSRLRADWKRHAARVISSGGGGLDKQMQLAEEYALAESVYNPTKKKEETLNAVDNTGHLSQISVSGELKASDPDPTMSVQDEETHVENEIKIMEQSFNDDGSLKAQPDSTVKVSVEQPEQHAGAAKSAPSPPRQPTVPLFRDPNWEKTEHGYLNAAINNLNNLARTYNLMAPPIARKPYYYLDRELKACYADVAPQLALAIKERALAPKVKGVEIVGHRPGGVLDKFSMDHKATVYDDRRPEYGFKQFWKDLFAKT</sequence>
<name>A0AAV9PKI3_9PEZI</name>
<evidence type="ECO:0000256" key="1">
    <source>
        <dbReference type="SAM" id="MobiDB-lite"/>
    </source>
</evidence>
<dbReference type="RefSeq" id="XP_064662925.1">
    <property type="nucleotide sequence ID" value="XM_064798598.1"/>
</dbReference>
<dbReference type="PANTHER" id="PTHR39394">
    <property type="entry name" value="YALI0E31793P"/>
    <property type="match status" value="1"/>
</dbReference>
<feature type="region of interest" description="Disordered" evidence="1">
    <location>
        <begin position="91"/>
        <end position="126"/>
    </location>
</feature>
<dbReference type="AlphaFoldDB" id="A0AAV9PKI3"/>
<feature type="region of interest" description="Disordered" evidence="1">
    <location>
        <begin position="1"/>
        <end position="23"/>
    </location>
</feature>
<protein>
    <recommendedName>
        <fullName evidence="2">DnaJ homologue subfamily C member 28 conserved domain-containing protein</fullName>
    </recommendedName>
</protein>
<comment type="caution">
    <text evidence="3">The sequence shown here is derived from an EMBL/GenBank/DDBJ whole genome shotgun (WGS) entry which is preliminary data.</text>
</comment>
<evidence type="ECO:0000259" key="2">
    <source>
        <dbReference type="Pfam" id="PF09350"/>
    </source>
</evidence>